<dbReference type="PROSITE" id="PS50850">
    <property type="entry name" value="MFS"/>
    <property type="match status" value="1"/>
</dbReference>
<dbReference type="GO" id="GO:0016020">
    <property type="term" value="C:membrane"/>
    <property type="evidence" value="ECO:0007669"/>
    <property type="project" value="UniProtKB-SubCell"/>
</dbReference>
<feature type="transmembrane region" description="Helical" evidence="5">
    <location>
        <begin position="369"/>
        <end position="389"/>
    </location>
</feature>
<comment type="subcellular location">
    <subcellularLocation>
        <location evidence="1">Membrane</location>
        <topology evidence="1">Multi-pass membrane protein</topology>
    </subcellularLocation>
</comment>
<feature type="transmembrane region" description="Helical" evidence="5">
    <location>
        <begin position="335"/>
        <end position="357"/>
    </location>
</feature>
<feature type="transmembrane region" description="Helical" evidence="5">
    <location>
        <begin position="277"/>
        <end position="298"/>
    </location>
</feature>
<dbReference type="Proteomes" id="UP001595846">
    <property type="component" value="Unassembled WGS sequence"/>
</dbReference>
<accession>A0ABD5NSU3</accession>
<evidence type="ECO:0000256" key="2">
    <source>
        <dbReference type="ARBA" id="ARBA00022692"/>
    </source>
</evidence>
<keyword evidence="2 5" id="KW-0812">Transmembrane</keyword>
<feature type="transmembrane region" description="Helical" evidence="5">
    <location>
        <begin position="193"/>
        <end position="215"/>
    </location>
</feature>
<organism evidence="7 8">
    <name type="scientific">Halovivax cerinus</name>
    <dbReference type="NCBI Taxonomy" id="1487865"/>
    <lineage>
        <taxon>Archaea</taxon>
        <taxon>Methanobacteriati</taxon>
        <taxon>Methanobacteriota</taxon>
        <taxon>Stenosarchaea group</taxon>
        <taxon>Halobacteria</taxon>
        <taxon>Halobacteriales</taxon>
        <taxon>Natrialbaceae</taxon>
        <taxon>Halovivax</taxon>
    </lineage>
</organism>
<dbReference type="InterPro" id="IPR005829">
    <property type="entry name" value="Sugar_transporter_CS"/>
</dbReference>
<comment type="caution">
    <text evidence="7">The sequence shown here is derived from an EMBL/GenBank/DDBJ whole genome shotgun (WGS) entry which is preliminary data.</text>
</comment>
<feature type="transmembrane region" description="Helical" evidence="5">
    <location>
        <begin position="117"/>
        <end position="139"/>
    </location>
</feature>
<dbReference type="Pfam" id="PF07690">
    <property type="entry name" value="MFS_1"/>
    <property type="match status" value="1"/>
</dbReference>
<dbReference type="InterPro" id="IPR020846">
    <property type="entry name" value="MFS_dom"/>
</dbReference>
<proteinExistence type="predicted"/>
<feature type="transmembrane region" description="Helical" evidence="5">
    <location>
        <begin position="310"/>
        <end position="329"/>
    </location>
</feature>
<evidence type="ECO:0000259" key="6">
    <source>
        <dbReference type="PROSITE" id="PS50850"/>
    </source>
</evidence>
<dbReference type="RefSeq" id="WP_256532330.1">
    <property type="nucleotide sequence ID" value="NZ_CP101824.1"/>
</dbReference>
<feature type="transmembrane region" description="Helical" evidence="5">
    <location>
        <begin position="160"/>
        <end position="181"/>
    </location>
</feature>
<gene>
    <name evidence="7" type="ORF">ACFOUR_17010</name>
</gene>
<feature type="transmembrane region" description="Helical" evidence="5">
    <location>
        <begin position="20"/>
        <end position="41"/>
    </location>
</feature>
<protein>
    <submittedName>
        <fullName evidence="7">MFS transporter</fullName>
    </submittedName>
</protein>
<dbReference type="AlphaFoldDB" id="A0ABD5NSU3"/>
<evidence type="ECO:0000313" key="8">
    <source>
        <dbReference type="Proteomes" id="UP001595846"/>
    </source>
</evidence>
<dbReference type="InterPro" id="IPR036259">
    <property type="entry name" value="MFS_trans_sf"/>
</dbReference>
<dbReference type="SUPFAM" id="SSF103473">
    <property type="entry name" value="MFS general substrate transporter"/>
    <property type="match status" value="2"/>
</dbReference>
<dbReference type="Gene3D" id="1.20.1250.20">
    <property type="entry name" value="MFS general substrate transporter like domains"/>
    <property type="match status" value="2"/>
</dbReference>
<feature type="transmembrane region" description="Helical" evidence="5">
    <location>
        <begin position="395"/>
        <end position="414"/>
    </location>
</feature>
<feature type="transmembrane region" description="Helical" evidence="5">
    <location>
        <begin position="53"/>
        <end position="72"/>
    </location>
</feature>
<dbReference type="PANTHER" id="PTHR23518">
    <property type="entry name" value="C-METHYLTRANSFERASE"/>
    <property type="match status" value="1"/>
</dbReference>
<keyword evidence="8" id="KW-1185">Reference proteome</keyword>
<dbReference type="EMBL" id="JBHSAQ010000015">
    <property type="protein sequence ID" value="MFC3960062.1"/>
    <property type="molecule type" value="Genomic_DNA"/>
</dbReference>
<sequence>MLRSGLRSVRGAFAVDRRVFALAFARLADGIGNSFLIIVIPPYVASSVVGGPTFGLTEAMIIGVILSLYGLLNSLFQPFTGRLSDSRGARKRFILVGLAGLATTNFLYLFAGSYLSLVVLRALQGVSIAFIVPTSVALVNELATAGDRGGNMGVYNTFRLVGFGAGPVAAGAVVAGGPYALSVGDSAVTISGFEATFLIATVTALISLAMVATLITDPSDIERRAGGAPSLSLGDPRGQNVLNPVITLGLATLFMMIGISIFATLQNTVNARLDQASTWFGLQFSAFVIAQIVLQTPIGRASDRFGRRPFILAGMIVLVPTTLVQGFVGTSLAMFVARIGQGVAGAMVFAPALALAGDLAPEGESGTTLSVLTMAFGFGIAIGPLISGFLVGIDFAVPFVFAAGLAAIGAVLVATQVDETLDREGAPTAAAE</sequence>
<feature type="domain" description="Major facilitator superfamily (MFS) profile" evidence="6">
    <location>
        <begin position="18"/>
        <end position="421"/>
    </location>
</feature>
<keyword evidence="4 5" id="KW-0472">Membrane</keyword>
<dbReference type="GeneID" id="73901407"/>
<keyword evidence="3 5" id="KW-1133">Transmembrane helix</keyword>
<dbReference type="InterPro" id="IPR011701">
    <property type="entry name" value="MFS"/>
</dbReference>
<evidence type="ECO:0000256" key="5">
    <source>
        <dbReference type="SAM" id="Phobius"/>
    </source>
</evidence>
<evidence type="ECO:0000256" key="3">
    <source>
        <dbReference type="ARBA" id="ARBA00022989"/>
    </source>
</evidence>
<dbReference type="CDD" id="cd17325">
    <property type="entry name" value="MFS_MdtG_SLC18_like"/>
    <property type="match status" value="1"/>
</dbReference>
<evidence type="ECO:0000256" key="1">
    <source>
        <dbReference type="ARBA" id="ARBA00004141"/>
    </source>
</evidence>
<feature type="transmembrane region" description="Helical" evidence="5">
    <location>
        <begin position="93"/>
        <end position="111"/>
    </location>
</feature>
<dbReference type="PANTHER" id="PTHR23518:SF2">
    <property type="entry name" value="MAJOR FACILITATOR SUPERFAMILY TRANSPORTER"/>
    <property type="match status" value="1"/>
</dbReference>
<feature type="transmembrane region" description="Helical" evidence="5">
    <location>
        <begin position="241"/>
        <end position="265"/>
    </location>
</feature>
<reference evidence="7 8" key="1">
    <citation type="journal article" date="2019" name="Int. J. Syst. Evol. Microbiol.">
        <title>The Global Catalogue of Microorganisms (GCM) 10K type strain sequencing project: providing services to taxonomists for standard genome sequencing and annotation.</title>
        <authorList>
            <consortium name="The Broad Institute Genomics Platform"/>
            <consortium name="The Broad Institute Genome Sequencing Center for Infectious Disease"/>
            <person name="Wu L."/>
            <person name="Ma J."/>
        </authorList>
    </citation>
    <scope>NUCLEOTIDE SEQUENCE [LARGE SCALE GENOMIC DNA]</scope>
    <source>
        <strain evidence="7 8">IBRC-M 10256</strain>
    </source>
</reference>
<dbReference type="PROSITE" id="PS00216">
    <property type="entry name" value="SUGAR_TRANSPORT_1"/>
    <property type="match status" value="1"/>
</dbReference>
<name>A0ABD5NSU3_9EURY</name>
<evidence type="ECO:0000256" key="4">
    <source>
        <dbReference type="ARBA" id="ARBA00023136"/>
    </source>
</evidence>
<evidence type="ECO:0000313" key="7">
    <source>
        <dbReference type="EMBL" id="MFC3960062.1"/>
    </source>
</evidence>